<reference evidence="1" key="1">
    <citation type="journal article" date="2019" name="bioRxiv">
        <title>The Genome of the Zebra Mussel, Dreissena polymorpha: A Resource for Invasive Species Research.</title>
        <authorList>
            <person name="McCartney M.A."/>
            <person name="Auch B."/>
            <person name="Kono T."/>
            <person name="Mallez S."/>
            <person name="Zhang Y."/>
            <person name="Obille A."/>
            <person name="Becker A."/>
            <person name="Abrahante J.E."/>
            <person name="Garbe J."/>
            <person name="Badalamenti J.P."/>
            <person name="Herman A."/>
            <person name="Mangelson H."/>
            <person name="Liachko I."/>
            <person name="Sullivan S."/>
            <person name="Sone E.D."/>
            <person name="Koren S."/>
            <person name="Silverstein K.A.T."/>
            <person name="Beckman K.B."/>
            <person name="Gohl D.M."/>
        </authorList>
    </citation>
    <scope>NUCLEOTIDE SEQUENCE</scope>
    <source>
        <strain evidence="1">Duluth1</strain>
        <tissue evidence="1">Whole animal</tissue>
    </source>
</reference>
<comment type="caution">
    <text evidence="1">The sequence shown here is derived from an EMBL/GenBank/DDBJ whole genome shotgun (WGS) entry which is preliminary data.</text>
</comment>
<protein>
    <submittedName>
        <fullName evidence="1">Uncharacterized protein</fullName>
    </submittedName>
</protein>
<accession>A0A9D4DVF6</accession>
<name>A0A9D4DVF6_DREPO</name>
<dbReference type="AlphaFoldDB" id="A0A9D4DVF6"/>
<dbReference type="Proteomes" id="UP000828390">
    <property type="component" value="Unassembled WGS sequence"/>
</dbReference>
<reference evidence="1" key="2">
    <citation type="submission" date="2020-11" db="EMBL/GenBank/DDBJ databases">
        <authorList>
            <person name="McCartney M.A."/>
            <person name="Auch B."/>
            <person name="Kono T."/>
            <person name="Mallez S."/>
            <person name="Becker A."/>
            <person name="Gohl D.M."/>
            <person name="Silverstein K.A.T."/>
            <person name="Koren S."/>
            <person name="Bechman K.B."/>
            <person name="Herman A."/>
            <person name="Abrahante J.E."/>
            <person name="Garbe J."/>
        </authorList>
    </citation>
    <scope>NUCLEOTIDE SEQUENCE</scope>
    <source>
        <strain evidence="1">Duluth1</strain>
        <tissue evidence="1">Whole animal</tissue>
    </source>
</reference>
<dbReference type="EMBL" id="JAIWYP010000009">
    <property type="protein sequence ID" value="KAH3768684.1"/>
    <property type="molecule type" value="Genomic_DNA"/>
</dbReference>
<proteinExistence type="predicted"/>
<keyword evidence="2" id="KW-1185">Reference proteome</keyword>
<evidence type="ECO:0000313" key="1">
    <source>
        <dbReference type="EMBL" id="KAH3768684.1"/>
    </source>
</evidence>
<sequence>MKITNDVADAVHFEGVYRFPGQAIPWKTRSIAAKFAFFKDREAVRKKSENN</sequence>
<gene>
    <name evidence="1" type="ORF">DPMN_169903</name>
</gene>
<organism evidence="1 2">
    <name type="scientific">Dreissena polymorpha</name>
    <name type="common">Zebra mussel</name>
    <name type="synonym">Mytilus polymorpha</name>
    <dbReference type="NCBI Taxonomy" id="45954"/>
    <lineage>
        <taxon>Eukaryota</taxon>
        <taxon>Metazoa</taxon>
        <taxon>Spiralia</taxon>
        <taxon>Lophotrochozoa</taxon>
        <taxon>Mollusca</taxon>
        <taxon>Bivalvia</taxon>
        <taxon>Autobranchia</taxon>
        <taxon>Heteroconchia</taxon>
        <taxon>Euheterodonta</taxon>
        <taxon>Imparidentia</taxon>
        <taxon>Neoheterodontei</taxon>
        <taxon>Myida</taxon>
        <taxon>Dreissenoidea</taxon>
        <taxon>Dreissenidae</taxon>
        <taxon>Dreissena</taxon>
    </lineage>
</organism>
<evidence type="ECO:0000313" key="2">
    <source>
        <dbReference type="Proteomes" id="UP000828390"/>
    </source>
</evidence>